<feature type="domain" description="DUF7088" evidence="4">
    <location>
        <begin position="29"/>
        <end position="138"/>
    </location>
</feature>
<dbReference type="Pfam" id="PF09822">
    <property type="entry name" value="ABC_transp_aux"/>
    <property type="match status" value="1"/>
</dbReference>
<dbReference type="InterPro" id="IPR019196">
    <property type="entry name" value="ABC_transp_unknown"/>
</dbReference>
<proteinExistence type="predicted"/>
<organism evidence="5 6">
    <name type="scientific">Siphonobacter aquaeclarae</name>
    <dbReference type="NCBI Taxonomy" id="563176"/>
    <lineage>
        <taxon>Bacteria</taxon>
        <taxon>Pseudomonadati</taxon>
        <taxon>Bacteroidota</taxon>
        <taxon>Cytophagia</taxon>
        <taxon>Cytophagales</taxon>
        <taxon>Cytophagaceae</taxon>
        <taxon>Siphonobacter</taxon>
    </lineage>
</organism>
<feature type="transmembrane region" description="Helical" evidence="2">
    <location>
        <begin position="518"/>
        <end position="542"/>
    </location>
</feature>
<dbReference type="RefSeq" id="WP_093207990.1">
    <property type="nucleotide sequence ID" value="NZ_FNGS01000010.1"/>
</dbReference>
<name>A0A1G9WX42_9BACT</name>
<evidence type="ECO:0000313" key="6">
    <source>
        <dbReference type="Proteomes" id="UP000198901"/>
    </source>
</evidence>
<dbReference type="InterPro" id="IPR055396">
    <property type="entry name" value="DUF7088"/>
</dbReference>
<sequence length="549" mass="61500">MKYLLSCLAGVIALNVLAGFFYFRLDLTEDKRYSLSEATENLLGQLDDEVYVRVYLDGELNPGFRHLQESVRETLEEFKTRSGGHFDYRFIDPSEGDTKRKEALYESLAGKGLIPTNVVEGGDDNRSQKLIWPGAVMTYGKKEAAIQLLKGNISKSALENLNLSAENVEYTLASALRELTQKEKKKIGLLTTLSKGLDAVRMSDLIVALQRNYEIFQVNLQTSPNLDGLDAILVVKPDQPLAEDDQIKIDQFIIHGGKGLFFVDGATTDSVAREGLFAKPTDLKFNDLFFRYGLRTNAVVVKDLLSAQIPLNVGMMGDRPNIQLMPWRFYPLLNTFGKSPITRNLDAVYGRYIGSLDTVSSPGIRKTPLILTSPYTQLLHAPAVIPYNEASQKPDPARYQGGQKVVAYLLEGTFTSLFKNRLLPDDPRAKGLAVQDKPSKIVVVADGNMPLNEFDSRRQVPLPLGFDRFSPDRHVYANKDFILNVVDYLLDDNGVITARNKEFRLRPLDKVKISENKAFWQVLNLAGPLVLVGLLAAVWFGWRRKQYAA</sequence>
<evidence type="ECO:0000259" key="3">
    <source>
        <dbReference type="Pfam" id="PF09822"/>
    </source>
</evidence>
<feature type="coiled-coil region" evidence="1">
    <location>
        <begin position="158"/>
        <end position="185"/>
    </location>
</feature>
<keyword evidence="6" id="KW-1185">Reference proteome</keyword>
<keyword evidence="2" id="KW-1133">Transmembrane helix</keyword>
<dbReference type="STRING" id="563176.SAMN04488090_4461"/>
<dbReference type="Proteomes" id="UP000198901">
    <property type="component" value="Unassembled WGS sequence"/>
</dbReference>
<dbReference type="InterPro" id="IPR019863">
    <property type="entry name" value="Motility-assoc_ABC-rel_GldG"/>
</dbReference>
<protein>
    <submittedName>
        <fullName evidence="5">Gliding-associated putative ABC transporter substrate-binding component GldG</fullName>
    </submittedName>
</protein>
<keyword evidence="1" id="KW-0175">Coiled coil</keyword>
<dbReference type="OrthoDB" id="9777219at2"/>
<keyword evidence="2" id="KW-0812">Transmembrane</keyword>
<gene>
    <name evidence="5" type="ORF">SAMN04488090_4461</name>
</gene>
<accession>A0A1G9WX42</accession>
<dbReference type="EMBL" id="FNGS01000010">
    <property type="protein sequence ID" value="SDM88736.1"/>
    <property type="molecule type" value="Genomic_DNA"/>
</dbReference>
<reference evidence="5 6" key="1">
    <citation type="submission" date="2016-10" db="EMBL/GenBank/DDBJ databases">
        <authorList>
            <person name="de Groot N.N."/>
        </authorList>
    </citation>
    <scope>NUCLEOTIDE SEQUENCE [LARGE SCALE GENOMIC DNA]</scope>
    <source>
        <strain evidence="5 6">DSM 21668</strain>
    </source>
</reference>
<evidence type="ECO:0000256" key="2">
    <source>
        <dbReference type="SAM" id="Phobius"/>
    </source>
</evidence>
<dbReference type="AlphaFoldDB" id="A0A1G9WX42"/>
<keyword evidence="2" id="KW-0472">Membrane</keyword>
<feature type="domain" description="ABC-type uncharacterised transport system" evidence="3">
    <location>
        <begin position="184"/>
        <end position="484"/>
    </location>
</feature>
<dbReference type="Pfam" id="PF23357">
    <property type="entry name" value="DUF7088"/>
    <property type="match status" value="1"/>
</dbReference>
<dbReference type="NCBIfam" id="TIGR03521">
    <property type="entry name" value="GldG"/>
    <property type="match status" value="1"/>
</dbReference>
<evidence type="ECO:0000259" key="4">
    <source>
        <dbReference type="Pfam" id="PF23357"/>
    </source>
</evidence>
<evidence type="ECO:0000256" key="1">
    <source>
        <dbReference type="SAM" id="Coils"/>
    </source>
</evidence>
<evidence type="ECO:0000313" key="5">
    <source>
        <dbReference type="EMBL" id="SDM88736.1"/>
    </source>
</evidence>